<feature type="compositionally biased region" description="Polar residues" evidence="1">
    <location>
        <begin position="510"/>
        <end position="519"/>
    </location>
</feature>
<evidence type="ECO:0000256" key="3">
    <source>
        <dbReference type="SAM" id="SignalP"/>
    </source>
</evidence>
<proteinExistence type="predicted"/>
<feature type="transmembrane region" description="Helical" evidence="2">
    <location>
        <begin position="148"/>
        <end position="172"/>
    </location>
</feature>
<feature type="compositionally biased region" description="Basic and acidic residues" evidence="1">
    <location>
        <begin position="565"/>
        <end position="580"/>
    </location>
</feature>
<organism evidence="4 5">
    <name type="scientific">Rickenella mellea</name>
    <dbReference type="NCBI Taxonomy" id="50990"/>
    <lineage>
        <taxon>Eukaryota</taxon>
        <taxon>Fungi</taxon>
        <taxon>Dikarya</taxon>
        <taxon>Basidiomycota</taxon>
        <taxon>Agaricomycotina</taxon>
        <taxon>Agaricomycetes</taxon>
        <taxon>Hymenochaetales</taxon>
        <taxon>Rickenellaceae</taxon>
        <taxon>Rickenella</taxon>
    </lineage>
</organism>
<evidence type="ECO:0008006" key="6">
    <source>
        <dbReference type="Google" id="ProtNLM"/>
    </source>
</evidence>
<reference evidence="4 5" key="1">
    <citation type="submission" date="2018-06" db="EMBL/GenBank/DDBJ databases">
        <title>A transcriptomic atlas of mushroom development highlights an independent origin of complex multicellularity.</title>
        <authorList>
            <consortium name="DOE Joint Genome Institute"/>
            <person name="Krizsan K."/>
            <person name="Almasi E."/>
            <person name="Merenyi Z."/>
            <person name="Sahu N."/>
            <person name="Viragh M."/>
            <person name="Koszo T."/>
            <person name="Mondo S."/>
            <person name="Kiss B."/>
            <person name="Balint B."/>
            <person name="Kues U."/>
            <person name="Barry K."/>
            <person name="Hegedus J.C."/>
            <person name="Henrissat B."/>
            <person name="Johnson J."/>
            <person name="Lipzen A."/>
            <person name="Ohm R."/>
            <person name="Nagy I."/>
            <person name="Pangilinan J."/>
            <person name="Yan J."/>
            <person name="Xiong Y."/>
            <person name="Grigoriev I.V."/>
            <person name="Hibbett D.S."/>
            <person name="Nagy L.G."/>
        </authorList>
    </citation>
    <scope>NUCLEOTIDE SEQUENCE [LARGE SCALE GENOMIC DNA]</scope>
    <source>
        <strain evidence="4 5">SZMC22713</strain>
    </source>
</reference>
<evidence type="ECO:0000256" key="1">
    <source>
        <dbReference type="SAM" id="MobiDB-lite"/>
    </source>
</evidence>
<keyword evidence="5" id="KW-1185">Reference proteome</keyword>
<feature type="transmembrane region" description="Helical" evidence="2">
    <location>
        <begin position="419"/>
        <end position="440"/>
    </location>
</feature>
<dbReference type="AlphaFoldDB" id="A0A4Y7Q2Z9"/>
<keyword evidence="2" id="KW-0472">Membrane</keyword>
<feature type="signal peptide" evidence="3">
    <location>
        <begin position="1"/>
        <end position="18"/>
    </location>
</feature>
<keyword evidence="3" id="KW-0732">Signal</keyword>
<feature type="compositionally biased region" description="Basic and acidic residues" evidence="1">
    <location>
        <begin position="520"/>
        <end position="530"/>
    </location>
</feature>
<feature type="transmembrane region" description="Helical" evidence="2">
    <location>
        <begin position="56"/>
        <end position="80"/>
    </location>
</feature>
<dbReference type="Proteomes" id="UP000294933">
    <property type="component" value="Unassembled WGS sequence"/>
</dbReference>
<evidence type="ECO:0000313" key="4">
    <source>
        <dbReference type="EMBL" id="TDL22027.1"/>
    </source>
</evidence>
<keyword evidence="2" id="KW-0812">Transmembrane</keyword>
<gene>
    <name evidence="4" type="ORF">BD410DRAFT_803844</name>
</gene>
<feature type="compositionally biased region" description="Pro residues" evidence="1">
    <location>
        <begin position="545"/>
        <end position="561"/>
    </location>
</feature>
<sequence>MALTLSLASGAVLGCSSGAGGNASVAATGADARGRGRVAELPCSRRVESSHRRRLVSAMLVLPLVVSPTLGCWCFGVVGYPWSWCGTDGRGVMEEVATTEGGVVTRMRMRRRGGSGRGGRCCRGVRRLVVVVTLGCAMSCRSRSADPGLLPVLCHLALLFQLVTLVLALAVLCDALSPPGRGGDIVCGCVGASALLWRGRCRRKWRWRQRQVRWRWRWRWRPKTTTKLKDLDDEHPLGCFRDVVDGRMGVDGDERTTTWRMEEKRTRVTLCDAHPKACHTWCGKRIEHSVELVRHQIKFFKECRHKLDNFVFRAPPDLKMCDKIVLCNTHLVYRYSAPSQEWSPEASITMRLPTCRIRHHFCSTSRRRLSTLHKDGFVARSRGKGLKWGGVSLANCIGGWYRRRRQTQAQRPADTTTTYTVTTTIAATITYAIAIAALFYRRHLPSTSTTSERGTQARPVDMSRSTLLVPSHDRDQCQDQRQRQDQQQQRWRSTVWTKTTEKRKLPRHNAMTTRPANNKTESKRGRETESAKLPLPAPASASAPPAEPTSTTPPLPAPPPFNSALRERRAQPRDTNERARAAAQPITLQMSCEMDSNVYPWRDSPVAAGTGLPHPEP</sequence>
<name>A0A4Y7Q2Z9_9AGAM</name>
<dbReference type="EMBL" id="ML170177">
    <property type="protein sequence ID" value="TDL22027.1"/>
    <property type="molecule type" value="Genomic_DNA"/>
</dbReference>
<feature type="chain" id="PRO_5021347501" description="C2H2-type domain-containing protein" evidence="3">
    <location>
        <begin position="19"/>
        <end position="617"/>
    </location>
</feature>
<dbReference type="VEuPathDB" id="FungiDB:BD410DRAFT_803844"/>
<feature type="region of interest" description="Disordered" evidence="1">
    <location>
        <begin position="470"/>
        <end position="588"/>
    </location>
</feature>
<protein>
    <recommendedName>
        <fullName evidence="6">C2H2-type domain-containing protein</fullName>
    </recommendedName>
</protein>
<accession>A0A4Y7Q2Z9</accession>
<feature type="compositionally biased region" description="Basic and acidic residues" evidence="1">
    <location>
        <begin position="471"/>
        <end position="484"/>
    </location>
</feature>
<evidence type="ECO:0000256" key="2">
    <source>
        <dbReference type="SAM" id="Phobius"/>
    </source>
</evidence>
<evidence type="ECO:0000313" key="5">
    <source>
        <dbReference type="Proteomes" id="UP000294933"/>
    </source>
</evidence>
<keyword evidence="2" id="KW-1133">Transmembrane helix</keyword>